<evidence type="ECO:0000256" key="1">
    <source>
        <dbReference type="SAM" id="MobiDB-lite"/>
    </source>
</evidence>
<dbReference type="AlphaFoldDB" id="A2Z639"/>
<feature type="compositionally biased region" description="Basic and acidic residues" evidence="1">
    <location>
        <begin position="149"/>
        <end position="161"/>
    </location>
</feature>
<sequence>MVLVMRSTIGWGNDDSSGSGESPPDLPVAAREIEDPSCFSPSRMDFSTSYPCAWIWWHALTAGRRNDACGGGRGESRNDACGGGGGESTPDLTVAAMGGADPASSPPASHMALVGRDLPLYVDPAVSPPLRMDLSVAAMGGGDTGEGVGHGDNEPRARERQ</sequence>
<reference evidence="2 3" key="1">
    <citation type="journal article" date="2005" name="PLoS Biol.">
        <title>The genomes of Oryza sativa: a history of duplications.</title>
        <authorList>
            <person name="Yu J."/>
            <person name="Wang J."/>
            <person name="Lin W."/>
            <person name="Li S."/>
            <person name="Li H."/>
            <person name="Zhou J."/>
            <person name="Ni P."/>
            <person name="Dong W."/>
            <person name="Hu S."/>
            <person name="Zeng C."/>
            <person name="Zhang J."/>
            <person name="Zhang Y."/>
            <person name="Li R."/>
            <person name="Xu Z."/>
            <person name="Li S."/>
            <person name="Li X."/>
            <person name="Zheng H."/>
            <person name="Cong L."/>
            <person name="Lin L."/>
            <person name="Yin J."/>
            <person name="Geng J."/>
            <person name="Li G."/>
            <person name="Shi J."/>
            <person name="Liu J."/>
            <person name="Lv H."/>
            <person name="Li J."/>
            <person name="Wang J."/>
            <person name="Deng Y."/>
            <person name="Ran L."/>
            <person name="Shi X."/>
            <person name="Wang X."/>
            <person name="Wu Q."/>
            <person name="Li C."/>
            <person name="Ren X."/>
            <person name="Wang J."/>
            <person name="Wang X."/>
            <person name="Li D."/>
            <person name="Liu D."/>
            <person name="Zhang X."/>
            <person name="Ji Z."/>
            <person name="Zhao W."/>
            <person name="Sun Y."/>
            <person name="Zhang Z."/>
            <person name="Bao J."/>
            <person name="Han Y."/>
            <person name="Dong L."/>
            <person name="Ji J."/>
            <person name="Chen P."/>
            <person name="Wu S."/>
            <person name="Liu J."/>
            <person name="Xiao Y."/>
            <person name="Bu D."/>
            <person name="Tan J."/>
            <person name="Yang L."/>
            <person name="Ye C."/>
            <person name="Zhang J."/>
            <person name="Xu J."/>
            <person name="Zhou Y."/>
            <person name="Yu Y."/>
            <person name="Zhang B."/>
            <person name="Zhuang S."/>
            <person name="Wei H."/>
            <person name="Liu B."/>
            <person name="Lei M."/>
            <person name="Yu H."/>
            <person name="Li Y."/>
            <person name="Xu H."/>
            <person name="Wei S."/>
            <person name="He X."/>
            <person name="Fang L."/>
            <person name="Zhang Z."/>
            <person name="Zhang Y."/>
            <person name="Huang X."/>
            <person name="Su Z."/>
            <person name="Tong W."/>
            <person name="Li J."/>
            <person name="Tong Z."/>
            <person name="Li S."/>
            <person name="Ye J."/>
            <person name="Wang L."/>
            <person name="Fang L."/>
            <person name="Lei T."/>
            <person name="Chen C."/>
            <person name="Chen H."/>
            <person name="Xu Z."/>
            <person name="Li H."/>
            <person name="Huang H."/>
            <person name="Zhang F."/>
            <person name="Xu H."/>
            <person name="Li N."/>
            <person name="Zhao C."/>
            <person name="Li S."/>
            <person name="Dong L."/>
            <person name="Huang Y."/>
            <person name="Li L."/>
            <person name="Xi Y."/>
            <person name="Qi Q."/>
            <person name="Li W."/>
            <person name="Zhang B."/>
            <person name="Hu W."/>
            <person name="Zhang Y."/>
            <person name="Tian X."/>
            <person name="Jiao Y."/>
            <person name="Liang X."/>
            <person name="Jin J."/>
            <person name="Gao L."/>
            <person name="Zheng W."/>
            <person name="Hao B."/>
            <person name="Liu S."/>
            <person name="Wang W."/>
            <person name="Yuan L."/>
            <person name="Cao M."/>
            <person name="McDermott J."/>
            <person name="Samudrala R."/>
            <person name="Wang J."/>
            <person name="Wong G.K."/>
            <person name="Yang H."/>
        </authorList>
    </citation>
    <scope>NUCLEOTIDE SEQUENCE [LARGE SCALE GENOMIC DNA]</scope>
    <source>
        <strain evidence="3">cv. 93-11</strain>
    </source>
</reference>
<proteinExistence type="predicted"/>
<dbReference type="Proteomes" id="UP000007015">
    <property type="component" value="Chromosome 10"/>
</dbReference>
<dbReference type="EMBL" id="CM000135">
    <property type="protein sequence ID" value="EAY78073.1"/>
    <property type="molecule type" value="Genomic_DNA"/>
</dbReference>
<gene>
    <name evidence="2" type="ORF">OsI_33117</name>
</gene>
<feature type="region of interest" description="Disordered" evidence="1">
    <location>
        <begin position="9"/>
        <end position="28"/>
    </location>
</feature>
<feature type="region of interest" description="Disordered" evidence="1">
    <location>
        <begin position="69"/>
        <end position="90"/>
    </location>
</feature>
<feature type="region of interest" description="Disordered" evidence="1">
    <location>
        <begin position="136"/>
        <end position="161"/>
    </location>
</feature>
<evidence type="ECO:0000313" key="2">
    <source>
        <dbReference type="EMBL" id="EAY78073.1"/>
    </source>
</evidence>
<name>A2Z639_ORYSI</name>
<protein>
    <submittedName>
        <fullName evidence="2">Uncharacterized protein</fullName>
    </submittedName>
</protein>
<evidence type="ECO:0000313" key="3">
    <source>
        <dbReference type="Proteomes" id="UP000007015"/>
    </source>
</evidence>
<accession>A2Z639</accession>
<feature type="compositionally biased region" description="Gly residues" evidence="1">
    <location>
        <begin position="139"/>
        <end position="148"/>
    </location>
</feature>
<dbReference type="HOGENOM" id="CLU_1646496_0_0_1"/>
<feature type="compositionally biased region" description="Low complexity" evidence="1">
    <location>
        <begin position="10"/>
        <end position="23"/>
    </location>
</feature>
<organism evidence="2 3">
    <name type="scientific">Oryza sativa subsp. indica</name>
    <name type="common">Rice</name>
    <dbReference type="NCBI Taxonomy" id="39946"/>
    <lineage>
        <taxon>Eukaryota</taxon>
        <taxon>Viridiplantae</taxon>
        <taxon>Streptophyta</taxon>
        <taxon>Embryophyta</taxon>
        <taxon>Tracheophyta</taxon>
        <taxon>Spermatophyta</taxon>
        <taxon>Magnoliopsida</taxon>
        <taxon>Liliopsida</taxon>
        <taxon>Poales</taxon>
        <taxon>Poaceae</taxon>
        <taxon>BOP clade</taxon>
        <taxon>Oryzoideae</taxon>
        <taxon>Oryzeae</taxon>
        <taxon>Oryzinae</taxon>
        <taxon>Oryza</taxon>
        <taxon>Oryza sativa</taxon>
    </lineage>
</organism>
<keyword evidence="3" id="KW-1185">Reference proteome</keyword>
<dbReference type="Gramene" id="BGIOSGA032126-TA">
    <property type="protein sequence ID" value="BGIOSGA032126-PA"/>
    <property type="gene ID" value="BGIOSGA032126"/>
</dbReference>